<proteinExistence type="predicted"/>
<sequence length="69" mass="7927">MRPIAGLRKLIKEKKIDKDETVACILTGNMLKDTDSMRQFHIEDRFKSQLSNRIRNVADLSMQSIGAHI</sequence>
<organism evidence="1 2">
    <name type="scientific">Cohnella luojiensis</name>
    <dbReference type="NCBI Taxonomy" id="652876"/>
    <lineage>
        <taxon>Bacteria</taxon>
        <taxon>Bacillati</taxon>
        <taxon>Bacillota</taxon>
        <taxon>Bacilli</taxon>
        <taxon>Bacillales</taxon>
        <taxon>Paenibacillaceae</taxon>
        <taxon>Cohnella</taxon>
    </lineage>
</organism>
<dbReference type="InterPro" id="IPR036052">
    <property type="entry name" value="TrpB-like_PALP_sf"/>
</dbReference>
<dbReference type="AlphaFoldDB" id="A0A4Y8M2B2"/>
<dbReference type="OrthoDB" id="9778118at2"/>
<name>A0A4Y8M2B2_9BACL</name>
<dbReference type="EMBL" id="SOMN01000005">
    <property type="protein sequence ID" value="TFE28951.1"/>
    <property type="molecule type" value="Genomic_DNA"/>
</dbReference>
<evidence type="ECO:0008006" key="3">
    <source>
        <dbReference type="Google" id="ProtNLM"/>
    </source>
</evidence>
<comment type="caution">
    <text evidence="1">The sequence shown here is derived from an EMBL/GenBank/DDBJ whole genome shotgun (WGS) entry which is preliminary data.</text>
</comment>
<dbReference type="SUPFAM" id="SSF53686">
    <property type="entry name" value="Tryptophan synthase beta subunit-like PLP-dependent enzymes"/>
    <property type="match status" value="1"/>
</dbReference>
<keyword evidence="2" id="KW-1185">Reference proteome</keyword>
<protein>
    <recommendedName>
        <fullName evidence="3">Threonine synthase</fullName>
    </recommendedName>
</protein>
<dbReference type="GO" id="GO:1901605">
    <property type="term" value="P:alpha-amino acid metabolic process"/>
    <property type="evidence" value="ECO:0007669"/>
    <property type="project" value="UniProtKB-ARBA"/>
</dbReference>
<accession>A0A4Y8M2B2</accession>
<evidence type="ECO:0000313" key="2">
    <source>
        <dbReference type="Proteomes" id="UP000297900"/>
    </source>
</evidence>
<reference evidence="1 2" key="1">
    <citation type="submission" date="2019-03" db="EMBL/GenBank/DDBJ databases">
        <title>Cohnella endophytica sp. nov., a novel endophytic bacterium isolated from bark of Sonneratia apetala.</title>
        <authorList>
            <person name="Tuo L."/>
        </authorList>
    </citation>
    <scope>NUCLEOTIDE SEQUENCE [LARGE SCALE GENOMIC DNA]</scope>
    <source>
        <strain evidence="1 2">CCTCC AB 208254</strain>
    </source>
</reference>
<gene>
    <name evidence="1" type="ORF">E2980_06035</name>
</gene>
<dbReference type="Gene3D" id="3.40.50.1100">
    <property type="match status" value="1"/>
</dbReference>
<evidence type="ECO:0000313" key="1">
    <source>
        <dbReference type="EMBL" id="TFE28951.1"/>
    </source>
</evidence>
<dbReference type="Proteomes" id="UP000297900">
    <property type="component" value="Unassembled WGS sequence"/>
</dbReference>